<dbReference type="Gene3D" id="3.20.20.370">
    <property type="entry name" value="Glycoside hydrolase/deacetylase"/>
    <property type="match status" value="1"/>
</dbReference>
<dbReference type="PANTHER" id="PTHR43123:SF1">
    <property type="entry name" value="POLYSACCHARIDE DEACETYLASE-RELATED"/>
    <property type="match status" value="1"/>
</dbReference>
<dbReference type="Proteomes" id="UP000632195">
    <property type="component" value="Unassembled WGS sequence"/>
</dbReference>
<reference evidence="2" key="2">
    <citation type="submission" date="2022-09" db="EMBL/GenBank/DDBJ databases">
        <authorList>
            <person name="Sun Q."/>
            <person name="Ohkuma M."/>
        </authorList>
    </citation>
    <scope>NUCLEOTIDE SEQUENCE</scope>
    <source>
        <strain evidence="2">JCM 13583</strain>
    </source>
</reference>
<proteinExistence type="predicted"/>
<comment type="caution">
    <text evidence="2">The sequence shown here is derived from an EMBL/GenBank/DDBJ whole genome shotgun (WGS) entry which is preliminary data.</text>
</comment>
<dbReference type="RefSeq" id="WP_188679904.1">
    <property type="nucleotide sequence ID" value="NZ_BMNY01000001.1"/>
</dbReference>
<evidence type="ECO:0000259" key="1">
    <source>
        <dbReference type="PROSITE" id="PS51677"/>
    </source>
</evidence>
<dbReference type="Pfam" id="PF01522">
    <property type="entry name" value="Polysacc_deac_1"/>
    <property type="match status" value="1"/>
</dbReference>
<dbReference type="PANTHER" id="PTHR43123">
    <property type="entry name" value="POLYSACCHARIDE DEACETYLASE-RELATED"/>
    <property type="match status" value="1"/>
</dbReference>
<evidence type="ECO:0000313" key="2">
    <source>
        <dbReference type="EMBL" id="GGM69322.1"/>
    </source>
</evidence>
<name>A0AA37BQD6_9ARCH</name>
<keyword evidence="3" id="KW-1185">Reference proteome</keyword>
<organism evidence="2 3">
    <name type="scientific">Thermogymnomonas acidicola</name>
    <dbReference type="NCBI Taxonomy" id="399579"/>
    <lineage>
        <taxon>Archaea</taxon>
        <taxon>Methanobacteriati</taxon>
        <taxon>Thermoplasmatota</taxon>
        <taxon>Thermoplasmata</taxon>
        <taxon>Thermoplasmatales</taxon>
        <taxon>Thermogymnomonas</taxon>
    </lineage>
</organism>
<dbReference type="GO" id="GO:0016810">
    <property type="term" value="F:hydrolase activity, acting on carbon-nitrogen (but not peptide) bonds"/>
    <property type="evidence" value="ECO:0007669"/>
    <property type="project" value="InterPro"/>
</dbReference>
<dbReference type="InterPro" id="IPR011330">
    <property type="entry name" value="Glyco_hydro/deAcase_b/a-brl"/>
</dbReference>
<accession>A0AA37BQD6</accession>
<sequence>MNSIDYVGYGRHPPEFRWPGNSTLALSIVVNFEEGGEHSMSKDGMVEGIGEFPPVDIEAEDVGLASAYAYAQRVGIWRVLDTLSRHRVRATFFAVARALELNPEATEAIVQAGHEICDHGYTWTELFRMSEEQELEEIRKSIEAIEGLTGQRPVGFYAREPSERTLKLLSRFENFIYDSDAYDDDIPYRPAGSRLIIVPYTPDANDFHFLYPMNRFDNSDAFLRYLIDTFDTLYEESKERPKMMSAAFHVRITGRPGRIKALSSFLDYVKGKQGVWIARRDEIARFWIERVLPRL</sequence>
<dbReference type="AlphaFoldDB" id="A0AA37BQD6"/>
<dbReference type="PROSITE" id="PS51677">
    <property type="entry name" value="NODB"/>
    <property type="match status" value="1"/>
</dbReference>
<dbReference type="SUPFAM" id="SSF88713">
    <property type="entry name" value="Glycoside hydrolase/deacetylase"/>
    <property type="match status" value="1"/>
</dbReference>
<dbReference type="EMBL" id="BMNY01000001">
    <property type="protein sequence ID" value="GGM69322.1"/>
    <property type="molecule type" value="Genomic_DNA"/>
</dbReference>
<protein>
    <submittedName>
        <fullName evidence="2">Chitin deacetylase</fullName>
    </submittedName>
</protein>
<evidence type="ECO:0000313" key="3">
    <source>
        <dbReference type="Proteomes" id="UP000632195"/>
    </source>
</evidence>
<dbReference type="InterPro" id="IPR002509">
    <property type="entry name" value="NODB_dom"/>
</dbReference>
<dbReference type="GO" id="GO:0005975">
    <property type="term" value="P:carbohydrate metabolic process"/>
    <property type="evidence" value="ECO:0007669"/>
    <property type="project" value="InterPro"/>
</dbReference>
<reference evidence="2" key="1">
    <citation type="journal article" date="2014" name="Int. J. Syst. Evol. Microbiol.">
        <title>Complete genome sequence of Corynebacterium casei LMG S-19264T (=DSM 44701T), isolated from a smear-ripened cheese.</title>
        <authorList>
            <consortium name="US DOE Joint Genome Institute (JGI-PGF)"/>
            <person name="Walter F."/>
            <person name="Albersmeier A."/>
            <person name="Kalinowski J."/>
            <person name="Ruckert C."/>
        </authorList>
    </citation>
    <scope>NUCLEOTIDE SEQUENCE</scope>
    <source>
        <strain evidence="2">JCM 13583</strain>
    </source>
</reference>
<feature type="domain" description="NodB homology" evidence="1">
    <location>
        <begin position="60"/>
        <end position="278"/>
    </location>
</feature>
<gene>
    <name evidence="2" type="ORF">GCM10007108_04260</name>
</gene>